<dbReference type="EMBL" id="CCKQ01018576">
    <property type="protein sequence ID" value="CDW90549.1"/>
    <property type="molecule type" value="Genomic_DNA"/>
</dbReference>
<proteinExistence type="predicted"/>
<dbReference type="Gene3D" id="3.40.50.1820">
    <property type="entry name" value="alpha/beta hydrolase"/>
    <property type="match status" value="1"/>
</dbReference>
<dbReference type="InParanoid" id="A0A078B828"/>
<evidence type="ECO:0000313" key="3">
    <source>
        <dbReference type="Proteomes" id="UP000039865"/>
    </source>
</evidence>
<feature type="region of interest" description="Disordered" evidence="1">
    <location>
        <begin position="524"/>
        <end position="576"/>
    </location>
</feature>
<feature type="compositionally biased region" description="Polar residues" evidence="1">
    <location>
        <begin position="211"/>
        <end position="229"/>
    </location>
</feature>
<feature type="compositionally biased region" description="Basic and acidic residues" evidence="1">
    <location>
        <begin position="540"/>
        <end position="551"/>
    </location>
</feature>
<dbReference type="InterPro" id="IPR029058">
    <property type="entry name" value="AB_hydrolase_fold"/>
</dbReference>
<gene>
    <name evidence="2" type="primary">Contig12666.g639</name>
    <name evidence="2" type="ORF">STYLEM_19693</name>
</gene>
<feature type="region of interest" description="Disordered" evidence="1">
    <location>
        <begin position="211"/>
        <end position="232"/>
    </location>
</feature>
<dbReference type="SUPFAM" id="SSF53474">
    <property type="entry name" value="alpha/beta-Hydrolases"/>
    <property type="match status" value="1"/>
</dbReference>
<dbReference type="AlphaFoldDB" id="A0A078B828"/>
<evidence type="ECO:0000313" key="2">
    <source>
        <dbReference type="EMBL" id="CDW90549.1"/>
    </source>
</evidence>
<dbReference type="OMA" id="NVIAMEY"/>
<dbReference type="PANTHER" id="PTHR12277">
    <property type="entry name" value="ALPHA/BETA HYDROLASE DOMAIN-CONTAINING PROTEIN"/>
    <property type="match status" value="1"/>
</dbReference>
<dbReference type="OrthoDB" id="10249433at2759"/>
<evidence type="ECO:0000256" key="1">
    <source>
        <dbReference type="SAM" id="MobiDB-lite"/>
    </source>
</evidence>
<name>A0A078B828_STYLE</name>
<feature type="compositionally biased region" description="Low complexity" evidence="1">
    <location>
        <begin position="524"/>
        <end position="539"/>
    </location>
</feature>
<dbReference type="Proteomes" id="UP000039865">
    <property type="component" value="Unassembled WGS sequence"/>
</dbReference>
<evidence type="ECO:0008006" key="4">
    <source>
        <dbReference type="Google" id="ProtNLM"/>
    </source>
</evidence>
<accession>A0A078B828</accession>
<dbReference type="PANTHER" id="PTHR12277:SF197">
    <property type="entry name" value="CHROMOSOME UNDETERMINED SCAFFOLD_38, WHOLE GENOME SHOTGUN SEQUENCE"/>
    <property type="match status" value="1"/>
</dbReference>
<keyword evidence="3" id="KW-1185">Reference proteome</keyword>
<sequence length="783" mass="89278">MELNLIVFPRPKSSYSYETLGDKLIFIPKFELKNPKLSKAPNDFNFFSTQSLDFPQSQRLTSYSKPVIVSGHQQIKSQKATHQITQSMQIKYQSPIKADISIHTDPYQFKQLSHFADKYRAEDVPTEQTLNFQNLRASQPYAFVPKNGAPSFKGKMLTRLSHKLRDSLSLNTRESVHVKKDLKANKLSQKFSSNNEDYGALYQSVNVSKQSKNSHQFGSNPKSPNYSMDNLSSPLSSSNINKGIQDKNDKLFSLISQSSVDYEQACKRKISDFIPCLLLKYEQGSSKIFLYFHANAEDLGKALKFLTYVNVYLKMHVLAVEYPGYGVYQGETSSAEKIISDADIVYNFVLKQLFWKESDIIVCGRSIGSGPACYISSNYKPACLVLISPHTSIRGVVKDQFLGRFTQYVIAERFRNIEAIAKVRCPTFILHGMKDNLVNFSHSQRLCDTCGGPSFLLLPENMDHNNLDVIYDFIAPLSEFLDNFSISTNNNHLILMNEVRSKSMDKSARRQNKRSDMQVQIHPIQIQGNQGLQSGNSQGPKKERSNSRQSDEVEDDDESEETRPKKGHDIFNLNPQIQKNTINQSNIQMNNVDENDSINQGHTSDEDVPTELDTENFQITLVKNRDSETHQSTNRLHPALNFEVKANLMSSRVKHSQDNNVLTTEQYNDMITLINNDALNGQLSNRNRNSKIKSKSGTQTSYVNSKMHQKKINLYKGPHLLVDEIYLQKPQQLIEKSEKFKNYVKQQQELESLQIRKSAQSEHNNSKPIGFVGLRKQSIRLQI</sequence>
<organism evidence="2 3">
    <name type="scientific">Stylonychia lemnae</name>
    <name type="common">Ciliate</name>
    <dbReference type="NCBI Taxonomy" id="5949"/>
    <lineage>
        <taxon>Eukaryota</taxon>
        <taxon>Sar</taxon>
        <taxon>Alveolata</taxon>
        <taxon>Ciliophora</taxon>
        <taxon>Intramacronucleata</taxon>
        <taxon>Spirotrichea</taxon>
        <taxon>Stichotrichia</taxon>
        <taxon>Sporadotrichida</taxon>
        <taxon>Oxytrichidae</taxon>
        <taxon>Stylonychinae</taxon>
        <taxon>Stylonychia</taxon>
    </lineage>
</organism>
<protein>
    <recommendedName>
        <fullName evidence="4">Serine aminopeptidase S33 domain-containing protein</fullName>
    </recommendedName>
</protein>
<reference evidence="2 3" key="1">
    <citation type="submission" date="2014-06" db="EMBL/GenBank/DDBJ databases">
        <authorList>
            <person name="Swart Estienne"/>
        </authorList>
    </citation>
    <scope>NUCLEOTIDE SEQUENCE [LARGE SCALE GENOMIC DNA]</scope>
    <source>
        <strain evidence="2 3">130c</strain>
    </source>
</reference>